<comment type="function">
    <text evidence="5">Forms part of the ribosomal stalk, playing a central role in the interaction of the ribosome with GTP-bound translation factors.</text>
</comment>
<dbReference type="GO" id="GO:0006412">
    <property type="term" value="P:translation"/>
    <property type="evidence" value="ECO:0007669"/>
    <property type="project" value="UniProtKB-UniRule"/>
</dbReference>
<dbReference type="PANTHER" id="PTHR11560">
    <property type="entry name" value="39S RIBOSOMAL PROTEIN L10, MITOCHONDRIAL"/>
    <property type="match status" value="1"/>
</dbReference>
<comment type="subunit">
    <text evidence="5">Part of the ribosomal stalk of the 50S ribosomal subunit. The N-terminus interacts with L11 and the large rRNA to form the base of the stalk. The C-terminus forms an elongated spine to which L12 dimers bind in a sequential fashion forming a multimeric L10(L12)X complex.</text>
</comment>
<name>A0A2H0QX24_9BACT</name>
<evidence type="ECO:0000313" key="6">
    <source>
        <dbReference type="EMBL" id="PIR38810.1"/>
    </source>
</evidence>
<comment type="similarity">
    <text evidence="1 5">Belongs to the universal ribosomal protein uL10 family.</text>
</comment>
<dbReference type="InterPro" id="IPR022973">
    <property type="entry name" value="Ribosomal_uL10_bac"/>
</dbReference>
<gene>
    <name evidence="5 6" type="primary">rplJ</name>
    <name evidence="6" type="ORF">COV34_00625</name>
</gene>
<keyword evidence="2 5" id="KW-0689">Ribosomal protein</keyword>
<accession>A0A2H0QX24</accession>
<evidence type="ECO:0000256" key="5">
    <source>
        <dbReference type="HAMAP-Rule" id="MF_00362"/>
    </source>
</evidence>
<dbReference type="GO" id="GO:0070180">
    <property type="term" value="F:large ribosomal subunit rRNA binding"/>
    <property type="evidence" value="ECO:0007669"/>
    <property type="project" value="UniProtKB-UniRule"/>
</dbReference>
<dbReference type="SUPFAM" id="SSF160369">
    <property type="entry name" value="Ribosomal protein L10-like"/>
    <property type="match status" value="1"/>
</dbReference>
<dbReference type="GO" id="GO:0005840">
    <property type="term" value="C:ribosome"/>
    <property type="evidence" value="ECO:0007669"/>
    <property type="project" value="UniProtKB-KW"/>
</dbReference>
<dbReference type="CDD" id="cd05797">
    <property type="entry name" value="Ribosomal_L10"/>
    <property type="match status" value="1"/>
</dbReference>
<dbReference type="GO" id="GO:1990904">
    <property type="term" value="C:ribonucleoprotein complex"/>
    <property type="evidence" value="ECO:0007669"/>
    <property type="project" value="UniProtKB-KW"/>
</dbReference>
<evidence type="ECO:0000256" key="2">
    <source>
        <dbReference type="ARBA" id="ARBA00022980"/>
    </source>
</evidence>
<comment type="caution">
    <text evidence="6">The sequence shown here is derived from an EMBL/GenBank/DDBJ whole genome shotgun (WGS) entry which is preliminary data.</text>
</comment>
<sequence>MAISREKKTEVLAQLKDAVGTSDSLVFVNFKGISGNDTTLMRQMLRSKEIGYTVAKKSLTRRALDEASIAGSMPDLPGEFGLVYGKDLIAPAREIYVFEKKYPESLKITGGVFEGKYMSRDEMLSIATIPDTPVLRGMFVNIVNSPIQRFVIALDQIAQSRN</sequence>
<dbReference type="HAMAP" id="MF_00362">
    <property type="entry name" value="Ribosomal_uL10"/>
    <property type="match status" value="1"/>
</dbReference>
<evidence type="ECO:0000256" key="3">
    <source>
        <dbReference type="ARBA" id="ARBA00023274"/>
    </source>
</evidence>
<dbReference type="Gene3D" id="3.30.70.1730">
    <property type="match status" value="1"/>
</dbReference>
<dbReference type="InterPro" id="IPR001790">
    <property type="entry name" value="Ribosomal_uL10"/>
</dbReference>
<dbReference type="InterPro" id="IPR047865">
    <property type="entry name" value="Ribosomal_uL10_bac_type"/>
</dbReference>
<dbReference type="InterPro" id="IPR043141">
    <property type="entry name" value="Ribosomal_uL10-like_sf"/>
</dbReference>
<organism evidence="6 7">
    <name type="scientific">Candidatus Zambryskibacteria bacterium CG10_big_fil_rev_8_21_14_0_10_42_12</name>
    <dbReference type="NCBI Taxonomy" id="1975115"/>
    <lineage>
        <taxon>Bacteria</taxon>
        <taxon>Candidatus Zambryskiibacteriota</taxon>
    </lineage>
</organism>
<reference evidence="6 7" key="1">
    <citation type="submission" date="2017-09" db="EMBL/GenBank/DDBJ databases">
        <title>Depth-based differentiation of microbial function through sediment-hosted aquifers and enrichment of novel symbionts in the deep terrestrial subsurface.</title>
        <authorList>
            <person name="Probst A.J."/>
            <person name="Ladd B."/>
            <person name="Jarett J.K."/>
            <person name="Geller-Mcgrath D.E."/>
            <person name="Sieber C.M."/>
            <person name="Emerson J.B."/>
            <person name="Anantharaman K."/>
            <person name="Thomas B.C."/>
            <person name="Malmstrom R."/>
            <person name="Stieglmeier M."/>
            <person name="Klingl A."/>
            <person name="Woyke T."/>
            <person name="Ryan C.M."/>
            <person name="Banfield J.F."/>
        </authorList>
    </citation>
    <scope>NUCLEOTIDE SEQUENCE [LARGE SCALE GENOMIC DNA]</scope>
    <source>
        <strain evidence="6">CG10_big_fil_rev_8_21_14_0_10_42_12</strain>
    </source>
</reference>
<proteinExistence type="inferred from homology"/>
<evidence type="ECO:0000256" key="4">
    <source>
        <dbReference type="ARBA" id="ARBA00035202"/>
    </source>
</evidence>
<keyword evidence="3 5" id="KW-0687">Ribonucleoprotein</keyword>
<evidence type="ECO:0000256" key="1">
    <source>
        <dbReference type="ARBA" id="ARBA00008889"/>
    </source>
</evidence>
<evidence type="ECO:0000313" key="7">
    <source>
        <dbReference type="Proteomes" id="UP000231333"/>
    </source>
</evidence>
<dbReference type="NCBIfam" id="NF000955">
    <property type="entry name" value="PRK00099.1-1"/>
    <property type="match status" value="1"/>
</dbReference>
<protein>
    <recommendedName>
        <fullName evidence="4 5">Large ribosomal subunit protein uL10</fullName>
    </recommendedName>
</protein>
<dbReference type="AlphaFoldDB" id="A0A2H0QX24"/>
<dbReference type="Proteomes" id="UP000231333">
    <property type="component" value="Unassembled WGS sequence"/>
</dbReference>
<keyword evidence="5" id="KW-0694">RNA-binding</keyword>
<dbReference type="Pfam" id="PF00466">
    <property type="entry name" value="Ribosomal_L10"/>
    <property type="match status" value="1"/>
</dbReference>
<dbReference type="EMBL" id="PCXL01000008">
    <property type="protein sequence ID" value="PIR38810.1"/>
    <property type="molecule type" value="Genomic_DNA"/>
</dbReference>
<keyword evidence="5" id="KW-0699">rRNA-binding</keyword>